<dbReference type="EMBL" id="JAGTUF010000009">
    <property type="protein sequence ID" value="MBR9972280.1"/>
    <property type="molecule type" value="Genomic_DNA"/>
</dbReference>
<gene>
    <name evidence="1" type="ORF">KEC16_11210</name>
</gene>
<proteinExistence type="predicted"/>
<name>A0ABS5ICY5_9PROT</name>
<evidence type="ECO:0000313" key="1">
    <source>
        <dbReference type="EMBL" id="MBR9972280.1"/>
    </source>
</evidence>
<accession>A0ABS5ICY5</accession>
<comment type="caution">
    <text evidence="1">The sequence shown here is derived from an EMBL/GenBank/DDBJ whole genome shotgun (WGS) entry which is preliminary data.</text>
</comment>
<reference evidence="1 2" key="1">
    <citation type="submission" date="2021-04" db="EMBL/GenBank/DDBJ databases">
        <title>Magnetospirillum sulfuroxidans sp. nov., a facultative chemolithoautotrophic sulfur-oxidizing alphaproteobacterium isolated from freshwater sediment and proposals for Paramagetospirillum gen. nov., and Magnetospirillaceae fam. nov.</title>
        <authorList>
            <person name="Koziaeva V."/>
            <person name="Geelhoed J.S."/>
            <person name="Sorokin D.Y."/>
            <person name="Grouzdev D.S."/>
        </authorList>
    </citation>
    <scope>NUCLEOTIDE SEQUENCE [LARGE SCALE GENOMIC DNA]</scope>
    <source>
        <strain evidence="1 2">J10</strain>
    </source>
</reference>
<evidence type="ECO:0000313" key="2">
    <source>
        <dbReference type="Proteomes" id="UP000680714"/>
    </source>
</evidence>
<protein>
    <recommendedName>
        <fullName evidence="3">HEPN AbiU2-like domain-containing protein</fullName>
    </recommendedName>
</protein>
<keyword evidence="2" id="KW-1185">Reference proteome</keyword>
<dbReference type="Proteomes" id="UP000680714">
    <property type="component" value="Unassembled WGS sequence"/>
</dbReference>
<sequence length="265" mass="29510">MGIGRKGMSSSNAPAGPKACEAIANTMIGHFTTRLEVEAAKRGALTADDIRHLAEAVMTAEFGRFQSTYRRSYDTCSATREAKQWESTRKRPFDRVLMKAFAHLFPPRQGGDGGQGLLSRRVIPGFNMAIDKMIGPALYEQCQSKSQAILDRHRTGSGHDWQAIHADPQTHALTTDVLMVVAHYFGNFERRREWLLAVVNSHLGKSADGADGHWQLTEHGFAELMRALFADLRATLISAPAPLRHRYGDHSVDTVEVFLRRLDRA</sequence>
<organism evidence="1 2">
    <name type="scientific">Magnetospirillum sulfuroxidans</name>
    <dbReference type="NCBI Taxonomy" id="611300"/>
    <lineage>
        <taxon>Bacteria</taxon>
        <taxon>Pseudomonadati</taxon>
        <taxon>Pseudomonadota</taxon>
        <taxon>Alphaproteobacteria</taxon>
        <taxon>Rhodospirillales</taxon>
        <taxon>Rhodospirillaceae</taxon>
        <taxon>Magnetospirillum</taxon>
    </lineage>
</organism>
<evidence type="ECO:0008006" key="3">
    <source>
        <dbReference type="Google" id="ProtNLM"/>
    </source>
</evidence>